<organism evidence="1 2">
    <name type="scientific">Pseudomonas savastanoi pv. nerii</name>
    <dbReference type="NCBI Taxonomy" id="360921"/>
    <lineage>
        <taxon>Bacteria</taxon>
        <taxon>Pseudomonadati</taxon>
        <taxon>Pseudomonadota</taxon>
        <taxon>Gammaproteobacteria</taxon>
        <taxon>Pseudomonadales</taxon>
        <taxon>Pseudomonadaceae</taxon>
        <taxon>Pseudomonas</taxon>
    </lineage>
</organism>
<dbReference type="Proteomes" id="UP000268636">
    <property type="component" value="Unassembled WGS sequence"/>
</dbReference>
<dbReference type="EMBL" id="RBTN01000158">
    <property type="protein sequence ID" value="RMT76091.1"/>
    <property type="molecule type" value="Genomic_DNA"/>
</dbReference>
<comment type="caution">
    <text evidence="1">The sequence shown here is derived from an EMBL/GenBank/DDBJ whole genome shotgun (WGS) entry which is preliminary data.</text>
</comment>
<gene>
    <name evidence="1" type="ORF">ALP42_103085</name>
</gene>
<proteinExistence type="predicted"/>
<protein>
    <submittedName>
        <fullName evidence="1">Uncharacterized protein</fullName>
    </submittedName>
</protein>
<sequence>MVGSSTPLGNALFRRQNIGFAIHNKRAVDHHCWDLRDPNAPGVDKVLLSQRQVSLQTQRIVALEALLHDGDGLLLIRRQSFRELGLKPFGFVQEDQPDTCRCLNWVVPVSNDPRLRVREGDLYGRNQDQKGNADVVAETIGSGGWH</sequence>
<evidence type="ECO:0000313" key="1">
    <source>
        <dbReference type="EMBL" id="RMT76091.1"/>
    </source>
</evidence>
<dbReference type="AlphaFoldDB" id="A0AB74BIB0"/>
<evidence type="ECO:0000313" key="2">
    <source>
        <dbReference type="Proteomes" id="UP000268636"/>
    </source>
</evidence>
<reference evidence="1 2" key="1">
    <citation type="submission" date="2018-08" db="EMBL/GenBank/DDBJ databases">
        <title>Recombination of ecologically and evolutionarily significant loci maintains genetic cohesion in the Pseudomonas syringae species complex.</title>
        <authorList>
            <person name="Dillon M."/>
            <person name="Thakur S."/>
            <person name="Almeida R.N.D."/>
            <person name="Weir B.S."/>
            <person name="Guttman D.S."/>
        </authorList>
    </citation>
    <scope>NUCLEOTIDE SEQUENCE [LARGE SCALE GENOMIC DNA]</scope>
    <source>
        <strain evidence="1 2">ICMP 13786</strain>
    </source>
</reference>
<name>A0AB74BIB0_PSESS</name>
<accession>A0AB74BIB0</accession>